<organism evidence="2">
    <name type="scientific">Fopius arisanus</name>
    <dbReference type="NCBI Taxonomy" id="64838"/>
    <lineage>
        <taxon>Eukaryota</taxon>
        <taxon>Metazoa</taxon>
        <taxon>Ecdysozoa</taxon>
        <taxon>Arthropoda</taxon>
        <taxon>Hexapoda</taxon>
        <taxon>Insecta</taxon>
        <taxon>Pterygota</taxon>
        <taxon>Neoptera</taxon>
        <taxon>Endopterygota</taxon>
        <taxon>Hymenoptera</taxon>
        <taxon>Apocrita</taxon>
        <taxon>Ichneumonoidea</taxon>
        <taxon>Braconidae</taxon>
        <taxon>Opiinae</taxon>
        <taxon>Fopius</taxon>
    </lineage>
</organism>
<feature type="signal peptide" evidence="1">
    <location>
        <begin position="1"/>
        <end position="17"/>
    </location>
</feature>
<accession>A0A0C9PR66</accession>
<sequence length="152" mass="16836">MYLQAFTIGLGLLTAFAQPTELPKDNIDILETLINCVQNYNATAHQLEAKKSDHKPLEGRSNCLESCFKELRGNLTKSEVFTQKEVAERISKVSSADSHLKSAVISCTKDRNAEGVDDCKSTKRLLDCLKQKIDCPNRNDCILSILFTVTGA</sequence>
<dbReference type="InterPro" id="IPR006170">
    <property type="entry name" value="PBP/GOBP"/>
</dbReference>
<dbReference type="Pfam" id="PF01395">
    <property type="entry name" value="PBP_GOBP"/>
    <property type="match status" value="1"/>
</dbReference>
<evidence type="ECO:0000256" key="1">
    <source>
        <dbReference type="SAM" id="SignalP"/>
    </source>
</evidence>
<evidence type="ECO:0000313" key="2">
    <source>
        <dbReference type="EMBL" id="JAG73500.1"/>
    </source>
</evidence>
<gene>
    <name evidence="2" type="primary">ligA_2</name>
    <name evidence="2" type="ORF">g.31798</name>
</gene>
<dbReference type="SUPFAM" id="SSF47565">
    <property type="entry name" value="Insect pheromone/odorant-binding proteins"/>
    <property type="match status" value="1"/>
</dbReference>
<dbReference type="InterPro" id="IPR036728">
    <property type="entry name" value="PBP_GOBP_sf"/>
</dbReference>
<protein>
    <submittedName>
        <fullName evidence="2">LigA_2 protein</fullName>
    </submittedName>
</protein>
<proteinExistence type="predicted"/>
<feature type="chain" id="PRO_5002200777" evidence="1">
    <location>
        <begin position="18"/>
        <end position="152"/>
    </location>
</feature>
<keyword evidence="1" id="KW-0732">Signal</keyword>
<name>A0A0C9PR66_9HYME</name>
<dbReference type="AlphaFoldDB" id="A0A0C9PR66"/>
<dbReference type="EMBL" id="GBYB01003733">
    <property type="protein sequence ID" value="JAG73500.1"/>
    <property type="molecule type" value="Transcribed_RNA"/>
</dbReference>
<reference evidence="2" key="1">
    <citation type="submission" date="2015-01" db="EMBL/GenBank/DDBJ databases">
        <title>Transcriptome Assembly of Fopius arisanus.</title>
        <authorList>
            <person name="Geib S."/>
        </authorList>
    </citation>
    <scope>NUCLEOTIDE SEQUENCE</scope>
</reference>
<dbReference type="GO" id="GO:0005549">
    <property type="term" value="F:odorant binding"/>
    <property type="evidence" value="ECO:0007669"/>
    <property type="project" value="InterPro"/>
</dbReference>